<gene>
    <name evidence="3" type="ORF">G5B37_12585</name>
</gene>
<dbReference type="Gene3D" id="2.60.40.3140">
    <property type="match status" value="1"/>
</dbReference>
<evidence type="ECO:0000313" key="4">
    <source>
        <dbReference type="Proteomes" id="UP000505306"/>
    </source>
</evidence>
<dbReference type="Gene3D" id="3.10.620.30">
    <property type="match status" value="1"/>
</dbReference>
<dbReference type="Pfam" id="PF01841">
    <property type="entry name" value="Transglut_core"/>
    <property type="match status" value="1"/>
</dbReference>
<sequence>MKITTAVTLIFITFFQISLSQERKFGDVTISELETTKDDFFEDASAVILYRNINFEYGKALEVHERIKIYNSEGFEHSNWTISFDGIRGLKAATYNLENGKIKVTKVTKDGIFKEEVSEDTEISKLTFPNIKEGSIIELKYRVTFIGFSTLYTQMGIPIKYEHISVSNGYYGNLSVRQNQYVELPIKRVKSAQTDIFIGENVPGLKKEKFVGNIDNHRGSIHMERHSVAYQQTWTNVAKKYYNIEWFGAQLRNGDALYKKDLELLLAGETDTLKMVKKIERFVKNKVEWDKTYSRGSNYVKTVYRENKGDTGDINMLLIHMLKAAGIRANPIAVATKRKGWVKYPNFNAFNTVLCVVDVDKTRYILDASQRKAGFGQLPLRYINGVGLLVDTDTGEFALQEVEIQKPSKNTLLVTAAIAEDQISMKGTVKKQITNYYALNHREYYSDLGVETYEEALNNKDLLSVENVVKKDVENPEKPIAISYNFTYNDYIEEIGDNLYFEPLLFLGVEENIFNEEDRLYPIDLEHPYAENYIITFDIPEGYQIESVPDPRIIKLEHDVGFLKFNIQDRGSQIQVLFNLDIKEHLIPADFYPALQALYGEYVTISKSKIVLSKI</sequence>
<dbReference type="RefSeq" id="WP_164680382.1">
    <property type="nucleotide sequence ID" value="NZ_CP049057.1"/>
</dbReference>
<organism evidence="3 4">
    <name type="scientific">Rasiella rasia</name>
    <dbReference type="NCBI Taxonomy" id="2744027"/>
    <lineage>
        <taxon>Bacteria</taxon>
        <taxon>Pseudomonadati</taxon>
        <taxon>Bacteroidota</taxon>
        <taxon>Flavobacteriia</taxon>
        <taxon>Flavobacteriales</taxon>
        <taxon>Flavobacteriaceae</taxon>
        <taxon>Rasiella</taxon>
    </lineage>
</organism>
<evidence type="ECO:0000259" key="2">
    <source>
        <dbReference type="Pfam" id="PF12969"/>
    </source>
</evidence>
<dbReference type="KEGG" id="mgel:G5B37_12585"/>
<evidence type="ECO:0000259" key="1">
    <source>
        <dbReference type="Pfam" id="PF01841"/>
    </source>
</evidence>
<evidence type="ECO:0000313" key="3">
    <source>
        <dbReference type="EMBL" id="QIE60369.1"/>
    </source>
</evidence>
<name>A0A6G6GP88_9FLAO</name>
<protein>
    <submittedName>
        <fullName evidence="3">DUF3857 domain-containing protein</fullName>
    </submittedName>
</protein>
<dbReference type="InterPro" id="IPR002931">
    <property type="entry name" value="Transglutaminase-like"/>
</dbReference>
<feature type="domain" description="Transglutaminase-like" evidence="1">
    <location>
        <begin position="267"/>
        <end position="338"/>
    </location>
</feature>
<reference evidence="3 4" key="1">
    <citation type="submission" date="2020-02" db="EMBL/GenBank/DDBJ databases">
        <title>Complete genome sequence of Flavobacteriaceae bacterium.</title>
        <authorList>
            <person name="Kim S.-J."/>
            <person name="Kim Y.-S."/>
            <person name="Kim K.-H."/>
        </authorList>
    </citation>
    <scope>NUCLEOTIDE SEQUENCE [LARGE SCALE GENOMIC DNA]</scope>
    <source>
        <strain evidence="3 4">RR4-40</strain>
    </source>
</reference>
<proteinExistence type="predicted"/>
<dbReference type="Pfam" id="PF12969">
    <property type="entry name" value="DUF3857"/>
    <property type="match status" value="1"/>
</dbReference>
<dbReference type="InterPro" id="IPR024618">
    <property type="entry name" value="DUF3857"/>
</dbReference>
<dbReference type="EMBL" id="CP049057">
    <property type="protein sequence ID" value="QIE60369.1"/>
    <property type="molecule type" value="Genomic_DNA"/>
</dbReference>
<dbReference type="Gene3D" id="2.60.120.1130">
    <property type="match status" value="1"/>
</dbReference>
<feature type="domain" description="DUF3857" evidence="2">
    <location>
        <begin position="62"/>
        <end position="167"/>
    </location>
</feature>
<accession>A0A6G6GP88</accession>
<keyword evidence="4" id="KW-1185">Reference proteome</keyword>
<dbReference type="Proteomes" id="UP000505306">
    <property type="component" value="Chromosome"/>
</dbReference>
<dbReference type="AlphaFoldDB" id="A0A6G6GP88"/>